<sequence>MHQLVMLGDTFDTQQALAWWIVHEVVAKEQLEDHVQAICARLVARSPAALAVGKRLMRMIEPQALDIAHEFAASVCKGTADAREGVAAFREKRPANYRDIQDNAAFPHTVIRPGKATNKQR</sequence>
<dbReference type="PANTHER" id="PTHR42964:SF1">
    <property type="entry name" value="POLYKETIDE BIOSYNTHESIS ENOYL-COA HYDRATASE PKSH-RELATED"/>
    <property type="match status" value="1"/>
</dbReference>
<dbReference type="Proteomes" id="UP000811282">
    <property type="component" value="Unassembled WGS sequence"/>
</dbReference>
<keyword evidence="3" id="KW-1185">Reference proteome</keyword>
<evidence type="ECO:0008006" key="4">
    <source>
        <dbReference type="Google" id="ProtNLM"/>
    </source>
</evidence>
<dbReference type="Gene3D" id="1.10.12.10">
    <property type="entry name" value="Lyase 2-enoyl-coa Hydratase, Chain A, domain 2"/>
    <property type="match status" value="1"/>
</dbReference>
<dbReference type="InterPro" id="IPR029045">
    <property type="entry name" value="ClpP/crotonase-like_dom_sf"/>
</dbReference>
<comment type="similarity">
    <text evidence="1">Belongs to the enoyl-CoA hydratase/isomerase family.</text>
</comment>
<evidence type="ECO:0000313" key="3">
    <source>
        <dbReference type="Proteomes" id="UP000811282"/>
    </source>
</evidence>
<evidence type="ECO:0000256" key="1">
    <source>
        <dbReference type="ARBA" id="ARBA00005254"/>
    </source>
</evidence>
<dbReference type="Gene3D" id="3.90.226.10">
    <property type="entry name" value="2-enoyl-CoA Hydratase, Chain A, domain 1"/>
    <property type="match status" value="1"/>
</dbReference>
<protein>
    <recommendedName>
        <fullName evidence="4">Enoyl-CoA hydratase</fullName>
    </recommendedName>
</protein>
<dbReference type="EMBL" id="JAFJYC010000001">
    <property type="protein sequence ID" value="MBT9432341.1"/>
    <property type="molecule type" value="Genomic_DNA"/>
</dbReference>
<reference evidence="2 3" key="1">
    <citation type="journal article" date="2021" name="Genome Biol. Evol.">
        <title>The evolution of interdependence in a four-way mealybug symbiosis.</title>
        <authorList>
            <person name="Garber A.I."/>
            <person name="Kupper M."/>
            <person name="Laetsch D.R."/>
            <person name="Weldon S.R."/>
            <person name="Ladinsky M.S."/>
            <person name="Bjorkman P.J."/>
            <person name="McCutcheon J.P."/>
        </authorList>
    </citation>
    <scope>NUCLEOTIDE SEQUENCE [LARGE SCALE GENOMIC DNA]</scope>
    <source>
        <strain evidence="2">SOD</strain>
    </source>
</reference>
<dbReference type="InterPro" id="IPR051683">
    <property type="entry name" value="Enoyl-CoA_Hydratase/Isomerase"/>
</dbReference>
<dbReference type="Pfam" id="PF00378">
    <property type="entry name" value="ECH_1"/>
    <property type="match status" value="1"/>
</dbReference>
<evidence type="ECO:0000313" key="2">
    <source>
        <dbReference type="EMBL" id="MBT9432341.1"/>
    </source>
</evidence>
<dbReference type="RefSeq" id="WP_215669497.1">
    <property type="nucleotide sequence ID" value="NZ_JAFJYC010000001.1"/>
</dbReference>
<gene>
    <name evidence="2" type="ORF">JZM24_09775</name>
</gene>
<proteinExistence type="inferred from homology"/>
<accession>A0ABS5YDZ2</accession>
<dbReference type="InterPro" id="IPR001753">
    <property type="entry name" value="Enoyl-CoA_hydra/iso"/>
</dbReference>
<dbReference type="InterPro" id="IPR014748">
    <property type="entry name" value="Enoyl-CoA_hydra_C"/>
</dbReference>
<organism evidence="2 3">
    <name type="scientific">Candidatus Sodalis endolongispinus</name>
    <dbReference type="NCBI Taxonomy" id="2812662"/>
    <lineage>
        <taxon>Bacteria</taxon>
        <taxon>Pseudomonadati</taxon>
        <taxon>Pseudomonadota</taxon>
        <taxon>Gammaproteobacteria</taxon>
        <taxon>Enterobacterales</taxon>
        <taxon>Bruguierivoracaceae</taxon>
        <taxon>Sodalis</taxon>
    </lineage>
</organism>
<dbReference type="PANTHER" id="PTHR42964">
    <property type="entry name" value="ENOYL-COA HYDRATASE"/>
    <property type="match status" value="1"/>
</dbReference>
<name>A0ABS5YDZ2_9GAMM</name>
<dbReference type="SUPFAM" id="SSF52096">
    <property type="entry name" value="ClpP/crotonase"/>
    <property type="match status" value="1"/>
</dbReference>
<comment type="caution">
    <text evidence="2">The sequence shown here is derived from an EMBL/GenBank/DDBJ whole genome shotgun (WGS) entry which is preliminary data.</text>
</comment>